<evidence type="ECO:0000313" key="2">
    <source>
        <dbReference type="Proteomes" id="UP001595912"/>
    </source>
</evidence>
<dbReference type="EMBL" id="JBHSIU010000131">
    <property type="protein sequence ID" value="MFC5008545.1"/>
    <property type="molecule type" value="Genomic_DNA"/>
</dbReference>
<name>A0ABV9WLN8_9ACTN</name>
<organism evidence="1 2">
    <name type="scientific">Dactylosporangium cerinum</name>
    <dbReference type="NCBI Taxonomy" id="1434730"/>
    <lineage>
        <taxon>Bacteria</taxon>
        <taxon>Bacillati</taxon>
        <taxon>Actinomycetota</taxon>
        <taxon>Actinomycetes</taxon>
        <taxon>Micromonosporales</taxon>
        <taxon>Micromonosporaceae</taxon>
        <taxon>Dactylosporangium</taxon>
    </lineage>
</organism>
<protein>
    <submittedName>
        <fullName evidence="1">Uncharacterized protein</fullName>
    </submittedName>
</protein>
<sequence>MNLYVEQYLDRAHRSAALRVLADVQGLTYAGPMTDLAGRTGVAFTLTEPDHQYTIMLNPQTGQLLALQRLAGVARRLKCRAVVRRGGGRVRDHRPKSCSSWSRLGVEGEGLVFVVGGALKLRGPGQPAGSANAR</sequence>
<proteinExistence type="predicted"/>
<keyword evidence="2" id="KW-1185">Reference proteome</keyword>
<reference evidence="2" key="1">
    <citation type="journal article" date="2019" name="Int. J. Syst. Evol. Microbiol.">
        <title>The Global Catalogue of Microorganisms (GCM) 10K type strain sequencing project: providing services to taxonomists for standard genome sequencing and annotation.</title>
        <authorList>
            <consortium name="The Broad Institute Genomics Platform"/>
            <consortium name="The Broad Institute Genome Sequencing Center for Infectious Disease"/>
            <person name="Wu L."/>
            <person name="Ma J."/>
        </authorList>
    </citation>
    <scope>NUCLEOTIDE SEQUENCE [LARGE SCALE GENOMIC DNA]</scope>
    <source>
        <strain evidence="2">CGMCC 4.7152</strain>
    </source>
</reference>
<dbReference type="RefSeq" id="WP_380129239.1">
    <property type="nucleotide sequence ID" value="NZ_JBHSIU010000131.1"/>
</dbReference>
<accession>A0ABV9WLN8</accession>
<dbReference type="Proteomes" id="UP001595912">
    <property type="component" value="Unassembled WGS sequence"/>
</dbReference>
<evidence type="ECO:0000313" key="1">
    <source>
        <dbReference type="EMBL" id="MFC5008545.1"/>
    </source>
</evidence>
<gene>
    <name evidence="1" type="ORF">ACFPIJ_63380</name>
</gene>
<comment type="caution">
    <text evidence="1">The sequence shown here is derived from an EMBL/GenBank/DDBJ whole genome shotgun (WGS) entry which is preliminary data.</text>
</comment>